<accession>A0A9P4SDU6</accession>
<dbReference type="AlphaFoldDB" id="A0A9P4SDU6"/>
<dbReference type="EMBL" id="MU006092">
    <property type="protein sequence ID" value="KAF2840775.1"/>
    <property type="molecule type" value="Genomic_DNA"/>
</dbReference>
<dbReference type="PANTHER" id="PTHR21255:SF4">
    <property type="entry name" value="DYNEIN LIGHT CHAIN TCTEX-TYPE"/>
    <property type="match status" value="1"/>
</dbReference>
<keyword evidence="2" id="KW-1185">Reference proteome</keyword>
<dbReference type="Proteomes" id="UP000799429">
    <property type="component" value="Unassembled WGS sequence"/>
</dbReference>
<evidence type="ECO:0000313" key="1">
    <source>
        <dbReference type="EMBL" id="KAF2840775.1"/>
    </source>
</evidence>
<proteinExistence type="predicted"/>
<reference evidence="1" key="1">
    <citation type="journal article" date="2020" name="Stud. Mycol.">
        <title>101 Dothideomycetes genomes: a test case for predicting lifestyles and emergence of pathogens.</title>
        <authorList>
            <person name="Haridas S."/>
            <person name="Albert R."/>
            <person name="Binder M."/>
            <person name="Bloem J."/>
            <person name="Labutti K."/>
            <person name="Salamov A."/>
            <person name="Andreopoulos B."/>
            <person name="Baker S."/>
            <person name="Barry K."/>
            <person name="Bills G."/>
            <person name="Bluhm B."/>
            <person name="Cannon C."/>
            <person name="Castanera R."/>
            <person name="Culley D."/>
            <person name="Daum C."/>
            <person name="Ezra D."/>
            <person name="Gonzalez J."/>
            <person name="Henrissat B."/>
            <person name="Kuo A."/>
            <person name="Liang C."/>
            <person name="Lipzen A."/>
            <person name="Lutzoni F."/>
            <person name="Magnuson J."/>
            <person name="Mondo S."/>
            <person name="Nolan M."/>
            <person name="Ohm R."/>
            <person name="Pangilinan J."/>
            <person name="Park H.-J."/>
            <person name="Ramirez L."/>
            <person name="Alfaro M."/>
            <person name="Sun H."/>
            <person name="Tritt A."/>
            <person name="Yoshinaga Y."/>
            <person name="Zwiers L.-H."/>
            <person name="Turgeon B."/>
            <person name="Goodwin S."/>
            <person name="Spatafora J."/>
            <person name="Crous P."/>
            <person name="Grigoriev I."/>
        </authorList>
    </citation>
    <scope>NUCLEOTIDE SEQUENCE</scope>
    <source>
        <strain evidence="1">CBS 101060</strain>
    </source>
</reference>
<dbReference type="PANTHER" id="PTHR21255">
    <property type="entry name" value="T-COMPLEX-ASSOCIATED-TESTIS-EXPRESSED 1/ DYNEIN LIGHT CHAIN"/>
    <property type="match status" value="1"/>
</dbReference>
<organism evidence="1 2">
    <name type="scientific">Patellaria atrata CBS 101060</name>
    <dbReference type="NCBI Taxonomy" id="1346257"/>
    <lineage>
        <taxon>Eukaryota</taxon>
        <taxon>Fungi</taxon>
        <taxon>Dikarya</taxon>
        <taxon>Ascomycota</taxon>
        <taxon>Pezizomycotina</taxon>
        <taxon>Dothideomycetes</taxon>
        <taxon>Dothideomycetes incertae sedis</taxon>
        <taxon>Patellariales</taxon>
        <taxon>Patellariaceae</taxon>
        <taxon>Patellaria</taxon>
    </lineage>
</organism>
<comment type="caution">
    <text evidence="1">The sequence shown here is derived from an EMBL/GenBank/DDBJ whole genome shotgun (WGS) entry which is preliminary data.</text>
</comment>
<dbReference type="GO" id="GO:0045505">
    <property type="term" value="F:dynein intermediate chain binding"/>
    <property type="evidence" value="ECO:0007669"/>
    <property type="project" value="TreeGrafter"/>
</dbReference>
<dbReference type="GO" id="GO:0007018">
    <property type="term" value="P:microtubule-based movement"/>
    <property type="evidence" value="ECO:0007669"/>
    <property type="project" value="TreeGrafter"/>
</dbReference>
<gene>
    <name evidence="1" type="ORF">M501DRAFT_1001811</name>
</gene>
<dbReference type="GO" id="GO:0005868">
    <property type="term" value="C:cytoplasmic dynein complex"/>
    <property type="evidence" value="ECO:0007669"/>
    <property type="project" value="TreeGrafter"/>
</dbReference>
<sequence length="137" mass="15209">MGNPPVPESKLKEIASEACDEVFKNVEEYHHTNTGDWNSAIINKILQILIGPPSEIPPLHKFAVNSTIIQNLALIPGSDKPVRRGMHAASGAYWDNNNDGMWNYKWEGGETRGMDVVISVLWIYVGPPREDPTEAEA</sequence>
<dbReference type="OrthoDB" id="10059120at2759"/>
<dbReference type="InterPro" id="IPR005334">
    <property type="entry name" value="Tctex-1-like"/>
</dbReference>
<dbReference type="CDD" id="cd21456">
    <property type="entry name" value="DLC-like_SpDlc1-like"/>
    <property type="match status" value="1"/>
</dbReference>
<protein>
    <submittedName>
        <fullName evidence="1">Dynein light chain protein</fullName>
    </submittedName>
</protein>
<name>A0A9P4SDU6_9PEZI</name>
<dbReference type="GO" id="GO:0005737">
    <property type="term" value="C:cytoplasm"/>
    <property type="evidence" value="ECO:0007669"/>
    <property type="project" value="TreeGrafter"/>
</dbReference>
<dbReference type="InterPro" id="IPR038586">
    <property type="entry name" value="Tctex-1-like_sf"/>
</dbReference>
<evidence type="ECO:0000313" key="2">
    <source>
        <dbReference type="Proteomes" id="UP000799429"/>
    </source>
</evidence>
<dbReference type="Pfam" id="PF03645">
    <property type="entry name" value="Tctex-1"/>
    <property type="match status" value="1"/>
</dbReference>
<dbReference type="Gene3D" id="3.30.1140.40">
    <property type="entry name" value="Tctex-1"/>
    <property type="match status" value="1"/>
</dbReference>